<proteinExistence type="predicted"/>
<protein>
    <submittedName>
        <fullName evidence="2">Uncharacterized protein</fullName>
    </submittedName>
</protein>
<dbReference type="Proteomes" id="UP000813824">
    <property type="component" value="Unassembled WGS sequence"/>
</dbReference>
<feature type="compositionally biased region" description="Polar residues" evidence="1">
    <location>
        <begin position="21"/>
        <end position="50"/>
    </location>
</feature>
<evidence type="ECO:0000313" key="3">
    <source>
        <dbReference type="Proteomes" id="UP000813824"/>
    </source>
</evidence>
<accession>A0A8K0UNL8</accession>
<comment type="caution">
    <text evidence="2">The sequence shown here is derived from an EMBL/GenBank/DDBJ whole genome shotgun (WGS) entry which is preliminary data.</text>
</comment>
<name>A0A8K0UNL8_9AGAR</name>
<feature type="region of interest" description="Disordered" evidence="1">
    <location>
        <begin position="1"/>
        <end position="90"/>
    </location>
</feature>
<gene>
    <name evidence="2" type="ORF">BXZ70DRAFT_907587</name>
</gene>
<evidence type="ECO:0000256" key="1">
    <source>
        <dbReference type="SAM" id="MobiDB-lite"/>
    </source>
</evidence>
<evidence type="ECO:0000313" key="2">
    <source>
        <dbReference type="EMBL" id="KAH8099989.1"/>
    </source>
</evidence>
<feature type="compositionally biased region" description="Low complexity" evidence="1">
    <location>
        <begin position="73"/>
        <end position="86"/>
    </location>
</feature>
<feature type="compositionally biased region" description="Polar residues" evidence="1">
    <location>
        <begin position="62"/>
        <end position="72"/>
    </location>
</feature>
<dbReference type="AlphaFoldDB" id="A0A8K0UNL8"/>
<organism evidence="2 3">
    <name type="scientific">Cristinia sonorae</name>
    <dbReference type="NCBI Taxonomy" id="1940300"/>
    <lineage>
        <taxon>Eukaryota</taxon>
        <taxon>Fungi</taxon>
        <taxon>Dikarya</taxon>
        <taxon>Basidiomycota</taxon>
        <taxon>Agaricomycotina</taxon>
        <taxon>Agaricomycetes</taxon>
        <taxon>Agaricomycetidae</taxon>
        <taxon>Agaricales</taxon>
        <taxon>Pleurotineae</taxon>
        <taxon>Stephanosporaceae</taxon>
        <taxon>Cristinia</taxon>
    </lineage>
</organism>
<sequence>MMGLRVGNRSSDGAPLGIFRSESSSSGLYSPTTGTVLESTRPSRRVNTWFTLARRSSRAKPSKTSCGDITHQTSSPTEPSGPTTTPQRVPRAVDITHTPGKSRVQAANSSHTPKVSSPLRQLPVTLEYVAKREAALQELRASIKSWAFLRIYRPRNLLKCFALIVTRMFNRKCRIAVLDKYPQRIDVTVTALSTFHPGGGGFQSPRFTSNDEATNTKTFYFNFRQEIQAQLMQRRVIVVEDRFQPKALPVPATKSQAVPIVNKRRAAHYGSQASQPVLPLTANATQRMYENFPKRTARGSNPGSHRDLKYDVLTLDTVKSLSSVNRARKY</sequence>
<dbReference type="EMBL" id="JAEVFJ010000017">
    <property type="protein sequence ID" value="KAH8099989.1"/>
    <property type="molecule type" value="Genomic_DNA"/>
</dbReference>
<feature type="region of interest" description="Disordered" evidence="1">
    <location>
        <begin position="98"/>
        <end position="117"/>
    </location>
</feature>
<feature type="compositionally biased region" description="Polar residues" evidence="1">
    <location>
        <begin position="105"/>
        <end position="117"/>
    </location>
</feature>
<keyword evidence="3" id="KW-1185">Reference proteome</keyword>
<reference evidence="2" key="1">
    <citation type="journal article" date="2021" name="New Phytol.">
        <title>Evolutionary innovations through gain and loss of genes in the ectomycorrhizal Boletales.</title>
        <authorList>
            <person name="Wu G."/>
            <person name="Miyauchi S."/>
            <person name="Morin E."/>
            <person name="Kuo A."/>
            <person name="Drula E."/>
            <person name="Varga T."/>
            <person name="Kohler A."/>
            <person name="Feng B."/>
            <person name="Cao Y."/>
            <person name="Lipzen A."/>
            <person name="Daum C."/>
            <person name="Hundley H."/>
            <person name="Pangilinan J."/>
            <person name="Johnson J."/>
            <person name="Barry K."/>
            <person name="LaButti K."/>
            <person name="Ng V."/>
            <person name="Ahrendt S."/>
            <person name="Min B."/>
            <person name="Choi I.G."/>
            <person name="Park H."/>
            <person name="Plett J.M."/>
            <person name="Magnuson J."/>
            <person name="Spatafora J.W."/>
            <person name="Nagy L.G."/>
            <person name="Henrissat B."/>
            <person name="Grigoriev I.V."/>
            <person name="Yang Z.L."/>
            <person name="Xu J."/>
            <person name="Martin F.M."/>
        </authorList>
    </citation>
    <scope>NUCLEOTIDE SEQUENCE</scope>
    <source>
        <strain evidence="2">KKN 215</strain>
    </source>
</reference>